<dbReference type="InterPro" id="IPR013325">
    <property type="entry name" value="RNA_pol_sigma_r2"/>
</dbReference>
<dbReference type="InterPro" id="IPR013249">
    <property type="entry name" value="RNA_pol_sigma70_r4_t2"/>
</dbReference>
<evidence type="ECO:0000256" key="2">
    <source>
        <dbReference type="ARBA" id="ARBA00023015"/>
    </source>
</evidence>
<dbReference type="Proteomes" id="UP000244450">
    <property type="component" value="Unassembled WGS sequence"/>
</dbReference>
<gene>
    <name evidence="6" type="ORF">DCC81_25005</name>
</gene>
<dbReference type="EMBL" id="QCYK01000004">
    <property type="protein sequence ID" value="PUZ21848.1"/>
    <property type="molecule type" value="Genomic_DNA"/>
</dbReference>
<protein>
    <recommendedName>
        <fullName evidence="5">HTH luxR-type domain-containing protein</fullName>
    </recommendedName>
</protein>
<dbReference type="NCBIfam" id="TIGR02985">
    <property type="entry name" value="Sig70_bacteroi1"/>
    <property type="match status" value="1"/>
</dbReference>
<dbReference type="InterPro" id="IPR039425">
    <property type="entry name" value="RNA_pol_sigma-70-like"/>
</dbReference>
<dbReference type="NCBIfam" id="TIGR02937">
    <property type="entry name" value="sigma70-ECF"/>
    <property type="match status" value="1"/>
</dbReference>
<evidence type="ECO:0000313" key="7">
    <source>
        <dbReference type="Proteomes" id="UP000244450"/>
    </source>
</evidence>
<organism evidence="6 7">
    <name type="scientific">Chitinophaga parva</name>
    <dbReference type="NCBI Taxonomy" id="2169414"/>
    <lineage>
        <taxon>Bacteria</taxon>
        <taxon>Pseudomonadati</taxon>
        <taxon>Bacteroidota</taxon>
        <taxon>Chitinophagia</taxon>
        <taxon>Chitinophagales</taxon>
        <taxon>Chitinophagaceae</taxon>
        <taxon>Chitinophaga</taxon>
    </lineage>
</organism>
<dbReference type="SMART" id="SM00421">
    <property type="entry name" value="HTH_LUXR"/>
    <property type="match status" value="1"/>
</dbReference>
<evidence type="ECO:0000313" key="6">
    <source>
        <dbReference type="EMBL" id="PUZ21848.1"/>
    </source>
</evidence>
<sequence>MRAPPTFGAELAKEMERNQLPDEAKLVARLREGDDAAFRAIYDFYWHDQYRLALYKLGSRETAEELTQEVFTSLWQRRHQLDPTQPIAYYLFGAMKNQVLNAWRKNNSREKYLHALSQQPDNLVTDNTLETVISADLYRALLQQVDALPDKCREVFVLSRIKGYTVQQIADELHISPKTVNNHLVKALRLMRLHLKDYMPLLVWLMWERK</sequence>
<name>A0A2T7BBZ0_9BACT</name>
<dbReference type="Pfam" id="PF08281">
    <property type="entry name" value="Sigma70_r4_2"/>
    <property type="match status" value="1"/>
</dbReference>
<dbReference type="InterPro" id="IPR007627">
    <property type="entry name" value="RNA_pol_sigma70_r2"/>
</dbReference>
<comment type="caution">
    <text evidence="6">The sequence shown here is derived from an EMBL/GenBank/DDBJ whole genome shotgun (WGS) entry which is preliminary data.</text>
</comment>
<dbReference type="InterPro" id="IPR013324">
    <property type="entry name" value="RNA_pol_sigma_r3/r4-like"/>
</dbReference>
<evidence type="ECO:0000259" key="5">
    <source>
        <dbReference type="SMART" id="SM00421"/>
    </source>
</evidence>
<dbReference type="PANTHER" id="PTHR43133:SF46">
    <property type="entry name" value="RNA POLYMERASE SIGMA-70 FACTOR ECF SUBFAMILY"/>
    <property type="match status" value="1"/>
</dbReference>
<dbReference type="GO" id="GO:0016987">
    <property type="term" value="F:sigma factor activity"/>
    <property type="evidence" value="ECO:0007669"/>
    <property type="project" value="UniProtKB-KW"/>
</dbReference>
<dbReference type="Pfam" id="PF04542">
    <property type="entry name" value="Sigma70_r2"/>
    <property type="match status" value="1"/>
</dbReference>
<dbReference type="GO" id="GO:0006352">
    <property type="term" value="P:DNA-templated transcription initiation"/>
    <property type="evidence" value="ECO:0007669"/>
    <property type="project" value="InterPro"/>
</dbReference>
<dbReference type="PANTHER" id="PTHR43133">
    <property type="entry name" value="RNA POLYMERASE ECF-TYPE SIGMA FACTO"/>
    <property type="match status" value="1"/>
</dbReference>
<reference evidence="6 7" key="1">
    <citation type="submission" date="2018-04" db="EMBL/GenBank/DDBJ databases">
        <title>Chitinophaga fuyangensis sp. nov., isolated from soil in a chemical factory.</title>
        <authorList>
            <person name="Chen K."/>
        </authorList>
    </citation>
    <scope>NUCLEOTIDE SEQUENCE [LARGE SCALE GENOMIC DNA]</scope>
    <source>
        <strain evidence="6 7">LY-1</strain>
    </source>
</reference>
<dbReference type="SUPFAM" id="SSF88946">
    <property type="entry name" value="Sigma2 domain of RNA polymerase sigma factors"/>
    <property type="match status" value="1"/>
</dbReference>
<feature type="domain" description="HTH luxR-type" evidence="5">
    <location>
        <begin position="145"/>
        <end position="203"/>
    </location>
</feature>
<proteinExistence type="inferred from homology"/>
<dbReference type="SUPFAM" id="SSF88659">
    <property type="entry name" value="Sigma3 and sigma4 domains of RNA polymerase sigma factors"/>
    <property type="match status" value="1"/>
</dbReference>
<dbReference type="CDD" id="cd06171">
    <property type="entry name" value="Sigma70_r4"/>
    <property type="match status" value="1"/>
</dbReference>
<dbReference type="AlphaFoldDB" id="A0A2T7BBZ0"/>
<keyword evidence="4" id="KW-0804">Transcription</keyword>
<dbReference type="InterPro" id="IPR000792">
    <property type="entry name" value="Tscrpt_reg_LuxR_C"/>
</dbReference>
<dbReference type="Gene3D" id="1.10.10.10">
    <property type="entry name" value="Winged helix-like DNA-binding domain superfamily/Winged helix DNA-binding domain"/>
    <property type="match status" value="1"/>
</dbReference>
<dbReference type="InterPro" id="IPR036388">
    <property type="entry name" value="WH-like_DNA-bd_sf"/>
</dbReference>
<dbReference type="Gene3D" id="1.10.1740.10">
    <property type="match status" value="1"/>
</dbReference>
<keyword evidence="3" id="KW-0731">Sigma factor</keyword>
<evidence type="ECO:0000256" key="4">
    <source>
        <dbReference type="ARBA" id="ARBA00023163"/>
    </source>
</evidence>
<evidence type="ECO:0000256" key="1">
    <source>
        <dbReference type="ARBA" id="ARBA00010641"/>
    </source>
</evidence>
<dbReference type="InterPro" id="IPR014284">
    <property type="entry name" value="RNA_pol_sigma-70_dom"/>
</dbReference>
<comment type="similarity">
    <text evidence="1">Belongs to the sigma-70 factor family. ECF subfamily.</text>
</comment>
<evidence type="ECO:0000256" key="3">
    <source>
        <dbReference type="ARBA" id="ARBA00023082"/>
    </source>
</evidence>
<dbReference type="GO" id="GO:0003677">
    <property type="term" value="F:DNA binding"/>
    <property type="evidence" value="ECO:0007669"/>
    <property type="project" value="InterPro"/>
</dbReference>
<dbReference type="InterPro" id="IPR014327">
    <property type="entry name" value="RNA_pol_sigma70_bacteroid"/>
</dbReference>
<keyword evidence="7" id="KW-1185">Reference proteome</keyword>
<keyword evidence="2" id="KW-0805">Transcription regulation</keyword>
<accession>A0A2T7BBZ0</accession>